<dbReference type="GO" id="GO:0005737">
    <property type="term" value="C:cytoplasm"/>
    <property type="evidence" value="ECO:0007669"/>
    <property type="project" value="TreeGrafter"/>
</dbReference>
<feature type="domain" description="MsrB" evidence="4">
    <location>
        <begin position="50"/>
        <end position="178"/>
    </location>
</feature>
<dbReference type="PROSITE" id="PS51318">
    <property type="entry name" value="TAT"/>
    <property type="match status" value="1"/>
</dbReference>
<evidence type="ECO:0000259" key="4">
    <source>
        <dbReference type="PROSITE" id="PS51790"/>
    </source>
</evidence>
<evidence type="ECO:0000256" key="1">
    <source>
        <dbReference type="ARBA" id="ARBA00012499"/>
    </source>
</evidence>
<evidence type="ECO:0000313" key="5">
    <source>
        <dbReference type="EMBL" id="SHE31289.1"/>
    </source>
</evidence>
<dbReference type="InterPro" id="IPR011057">
    <property type="entry name" value="Mss4-like_sf"/>
</dbReference>
<dbReference type="Gene3D" id="2.170.150.20">
    <property type="entry name" value="Peptide methionine sulfoxide reductase"/>
    <property type="match status" value="1"/>
</dbReference>
<dbReference type="SUPFAM" id="SSF51316">
    <property type="entry name" value="Mss4-like"/>
    <property type="match status" value="1"/>
</dbReference>
<proteinExistence type="predicted"/>
<dbReference type="PANTHER" id="PTHR10173">
    <property type="entry name" value="METHIONINE SULFOXIDE REDUCTASE"/>
    <property type="match status" value="1"/>
</dbReference>
<keyword evidence="2" id="KW-0560">Oxidoreductase</keyword>
<comment type="catalytic activity">
    <reaction evidence="3">
        <text>L-methionyl-[protein] + [thioredoxin]-disulfide + H2O = L-methionyl-(R)-S-oxide-[protein] + [thioredoxin]-dithiol</text>
        <dbReference type="Rhea" id="RHEA:24164"/>
        <dbReference type="Rhea" id="RHEA-COMP:10698"/>
        <dbReference type="Rhea" id="RHEA-COMP:10700"/>
        <dbReference type="Rhea" id="RHEA-COMP:12313"/>
        <dbReference type="Rhea" id="RHEA-COMP:12314"/>
        <dbReference type="ChEBI" id="CHEBI:15377"/>
        <dbReference type="ChEBI" id="CHEBI:16044"/>
        <dbReference type="ChEBI" id="CHEBI:29950"/>
        <dbReference type="ChEBI" id="CHEBI:45764"/>
        <dbReference type="ChEBI" id="CHEBI:50058"/>
        <dbReference type="EC" id="1.8.4.12"/>
    </reaction>
</comment>
<sequence>MSMIVKTELNRRGFFAYSSAAALTVGVSSRAMALEAEGASDYQYEVIRTEAEWRAQLSEFDYAILREGKTEKQKSSPHWNETAEGIYHCKGCDLPSYDGKWKVVLKKGWAFFYHAVPNNVLTGIDGIIPPEYGDSAAGFAALIETHCRRCGSHLGHLLIVEGIQTHCINGASLVFKSSTT</sequence>
<dbReference type="GO" id="GO:0033743">
    <property type="term" value="F:peptide-methionine (R)-S-oxide reductase activity"/>
    <property type="evidence" value="ECO:0007669"/>
    <property type="project" value="UniProtKB-EC"/>
</dbReference>
<dbReference type="InterPro" id="IPR002579">
    <property type="entry name" value="Met_Sox_Rdtase_MsrB_dom"/>
</dbReference>
<keyword evidence="6" id="KW-1185">Reference proteome</keyword>
<dbReference type="EMBL" id="FQUV01000001">
    <property type="protein sequence ID" value="SHE31289.1"/>
    <property type="molecule type" value="Genomic_DNA"/>
</dbReference>
<dbReference type="GO" id="GO:0030091">
    <property type="term" value="P:protein repair"/>
    <property type="evidence" value="ECO:0007669"/>
    <property type="project" value="InterPro"/>
</dbReference>
<accession>A0A1M4SGH4</accession>
<dbReference type="EC" id="1.8.4.12" evidence="1"/>
<dbReference type="InterPro" id="IPR028427">
    <property type="entry name" value="Met_Sox_Rdtase_MsrB"/>
</dbReference>
<dbReference type="Proteomes" id="UP000184144">
    <property type="component" value="Unassembled WGS sequence"/>
</dbReference>
<dbReference type="GO" id="GO:0006979">
    <property type="term" value="P:response to oxidative stress"/>
    <property type="evidence" value="ECO:0007669"/>
    <property type="project" value="InterPro"/>
</dbReference>
<name>A0A1M4SGH4_9RHOB</name>
<dbReference type="OrthoDB" id="7864567at2"/>
<dbReference type="AlphaFoldDB" id="A0A1M4SGH4"/>
<dbReference type="PROSITE" id="PS51790">
    <property type="entry name" value="MSRB"/>
    <property type="match status" value="1"/>
</dbReference>
<dbReference type="PANTHER" id="PTHR10173:SF57">
    <property type="entry name" value="PEPTIDE-METHIONINE (R)-S-OXIDE REDUCTASE"/>
    <property type="match status" value="1"/>
</dbReference>
<dbReference type="InterPro" id="IPR006311">
    <property type="entry name" value="TAT_signal"/>
</dbReference>
<dbReference type="Pfam" id="PF01641">
    <property type="entry name" value="SelR"/>
    <property type="match status" value="1"/>
</dbReference>
<dbReference type="STRING" id="1486859.SAMN05444273_10165"/>
<evidence type="ECO:0000256" key="3">
    <source>
        <dbReference type="ARBA" id="ARBA00048488"/>
    </source>
</evidence>
<evidence type="ECO:0000256" key="2">
    <source>
        <dbReference type="ARBA" id="ARBA00023002"/>
    </source>
</evidence>
<organism evidence="5 6">
    <name type="scientific">Litoreibacter ascidiaceicola</name>
    <dbReference type="NCBI Taxonomy" id="1486859"/>
    <lineage>
        <taxon>Bacteria</taxon>
        <taxon>Pseudomonadati</taxon>
        <taxon>Pseudomonadota</taxon>
        <taxon>Alphaproteobacteria</taxon>
        <taxon>Rhodobacterales</taxon>
        <taxon>Roseobacteraceae</taxon>
        <taxon>Litoreibacter</taxon>
    </lineage>
</organism>
<reference evidence="6" key="1">
    <citation type="submission" date="2016-11" db="EMBL/GenBank/DDBJ databases">
        <authorList>
            <person name="Varghese N."/>
            <person name="Submissions S."/>
        </authorList>
    </citation>
    <scope>NUCLEOTIDE SEQUENCE [LARGE SCALE GENOMIC DNA]</scope>
    <source>
        <strain evidence="6">DSM 100566</strain>
    </source>
</reference>
<protein>
    <recommendedName>
        <fullName evidence="1">peptide-methionine (R)-S-oxide reductase</fullName>
        <ecNumber evidence="1">1.8.4.12</ecNumber>
    </recommendedName>
</protein>
<gene>
    <name evidence="5" type="ORF">SAMN05444273_10165</name>
</gene>
<dbReference type="RefSeq" id="WP_083588508.1">
    <property type="nucleotide sequence ID" value="NZ_FQUV01000001.1"/>
</dbReference>
<evidence type="ECO:0000313" key="6">
    <source>
        <dbReference type="Proteomes" id="UP000184144"/>
    </source>
</evidence>